<name>A0ABP9MR36_9GAMM</name>
<evidence type="ECO:0000313" key="3">
    <source>
        <dbReference type="EMBL" id="GAA5100398.1"/>
    </source>
</evidence>
<dbReference type="RefSeq" id="WP_077925588.1">
    <property type="nucleotide sequence ID" value="NZ_BAABKE010000004.1"/>
</dbReference>
<proteinExistence type="predicted"/>
<dbReference type="PANTHER" id="PTHR30466">
    <property type="entry name" value="FLAVIN REDUCTASE"/>
    <property type="match status" value="1"/>
</dbReference>
<evidence type="ECO:0000259" key="2">
    <source>
        <dbReference type="SMART" id="SM00903"/>
    </source>
</evidence>
<organism evidence="3 4">
    <name type="scientific">Wohlfahrtiimonas larvae</name>
    <dbReference type="NCBI Taxonomy" id="1157986"/>
    <lineage>
        <taxon>Bacteria</taxon>
        <taxon>Pseudomonadati</taxon>
        <taxon>Pseudomonadota</taxon>
        <taxon>Gammaproteobacteria</taxon>
        <taxon>Cardiobacteriales</taxon>
        <taxon>Ignatzschineriaceae</taxon>
        <taxon>Wohlfahrtiimonas</taxon>
    </lineage>
</organism>
<dbReference type="InterPro" id="IPR050268">
    <property type="entry name" value="NADH-dep_flavin_reductase"/>
</dbReference>
<evidence type="ECO:0000313" key="4">
    <source>
        <dbReference type="Proteomes" id="UP001500631"/>
    </source>
</evidence>
<dbReference type="InterPro" id="IPR012349">
    <property type="entry name" value="Split_barrel_FMN-bd"/>
</dbReference>
<dbReference type="PANTHER" id="PTHR30466:SF1">
    <property type="entry name" value="FMN REDUCTASE (NADH) RUTF"/>
    <property type="match status" value="1"/>
</dbReference>
<dbReference type="Pfam" id="PF01613">
    <property type="entry name" value="Flavin_Reduct"/>
    <property type="match status" value="1"/>
</dbReference>
<feature type="domain" description="Flavin reductase like" evidence="2">
    <location>
        <begin position="11"/>
        <end position="156"/>
    </location>
</feature>
<comment type="caution">
    <text evidence="3">The sequence shown here is derived from an EMBL/GenBank/DDBJ whole genome shotgun (WGS) entry which is preliminary data.</text>
</comment>
<dbReference type="SMART" id="SM00903">
    <property type="entry name" value="Flavin_Reduct"/>
    <property type="match status" value="1"/>
</dbReference>
<dbReference type="Gene3D" id="2.30.110.10">
    <property type="entry name" value="Electron Transport, Fmn-binding Protein, Chain A"/>
    <property type="match status" value="1"/>
</dbReference>
<dbReference type="SUPFAM" id="SSF50475">
    <property type="entry name" value="FMN-binding split barrel"/>
    <property type="match status" value="1"/>
</dbReference>
<reference evidence="4" key="1">
    <citation type="journal article" date="2019" name="Int. J. Syst. Evol. Microbiol.">
        <title>The Global Catalogue of Microorganisms (GCM) 10K type strain sequencing project: providing services to taxonomists for standard genome sequencing and annotation.</title>
        <authorList>
            <consortium name="The Broad Institute Genomics Platform"/>
            <consortium name="The Broad Institute Genome Sequencing Center for Infectious Disease"/>
            <person name="Wu L."/>
            <person name="Ma J."/>
        </authorList>
    </citation>
    <scope>NUCLEOTIDE SEQUENCE [LARGE SCALE GENOMIC DNA]</scope>
    <source>
        <strain evidence="4">JCM 18424</strain>
    </source>
</reference>
<protein>
    <submittedName>
        <fullName evidence="3">Flavin reductase</fullName>
    </submittedName>
</protein>
<dbReference type="EMBL" id="BAABKE010000004">
    <property type="protein sequence ID" value="GAA5100398.1"/>
    <property type="molecule type" value="Genomic_DNA"/>
</dbReference>
<keyword evidence="1" id="KW-0560">Oxidoreductase</keyword>
<evidence type="ECO:0000256" key="1">
    <source>
        <dbReference type="ARBA" id="ARBA00023002"/>
    </source>
</evidence>
<sequence>MVEVADFRNAMSLLTGAVNVVTTAGKSGRHGFTASAVCSVTDTPPTLLVCMNRASSSHDHFIDNKILTVNVLGSHHQEISKVFSSKISPEERFEHGTWTELETGAPVLEDALVSFDCEIDQIQEIGTHTIFICRIVAIQQSQHNQGLVYFNRAYHHVGEPKITVTDW</sequence>
<keyword evidence="4" id="KW-1185">Reference proteome</keyword>
<dbReference type="InterPro" id="IPR002563">
    <property type="entry name" value="Flavin_Rdtase-like_dom"/>
</dbReference>
<accession>A0ABP9MR36</accession>
<dbReference type="Proteomes" id="UP001500631">
    <property type="component" value="Unassembled WGS sequence"/>
</dbReference>
<gene>
    <name evidence="3" type="ORF">GCM10023338_15060</name>
</gene>